<feature type="region of interest" description="Disordered" evidence="1">
    <location>
        <begin position="1"/>
        <end position="23"/>
    </location>
</feature>
<keyword evidence="3" id="KW-1185">Reference proteome</keyword>
<name>A0A0N1F2M8_9HYPH</name>
<dbReference type="PATRIC" id="fig|1526658.3.peg.566"/>
<protein>
    <recommendedName>
        <fullName evidence="4">Transcriptional activator HlyU</fullName>
    </recommendedName>
</protein>
<dbReference type="RefSeq" id="WP_054210819.1">
    <property type="nucleotide sequence ID" value="NZ_LGSZ01000052.1"/>
</dbReference>
<dbReference type="Proteomes" id="UP000037822">
    <property type="component" value="Unassembled WGS sequence"/>
</dbReference>
<comment type="caution">
    <text evidence="2">The sequence shown here is derived from an EMBL/GenBank/DDBJ whole genome shotgun (WGS) entry which is preliminary data.</text>
</comment>
<organism evidence="2 3">
    <name type="scientific">Bosea vaviloviae</name>
    <dbReference type="NCBI Taxonomy" id="1526658"/>
    <lineage>
        <taxon>Bacteria</taxon>
        <taxon>Pseudomonadati</taxon>
        <taxon>Pseudomonadota</taxon>
        <taxon>Alphaproteobacteria</taxon>
        <taxon>Hyphomicrobiales</taxon>
        <taxon>Boseaceae</taxon>
        <taxon>Bosea</taxon>
    </lineage>
</organism>
<evidence type="ECO:0000256" key="1">
    <source>
        <dbReference type="SAM" id="MobiDB-lite"/>
    </source>
</evidence>
<reference evidence="2 3" key="1">
    <citation type="submission" date="2015-07" db="EMBL/GenBank/DDBJ databases">
        <title>Whole genome sequencing of Bosea vaviloviae isolated from cave pool.</title>
        <authorList>
            <person name="Tan N.E.H."/>
            <person name="Lee Y.P."/>
            <person name="Gan H.M."/>
            <person name="Barton H."/>
            <person name="Savka M.A."/>
        </authorList>
    </citation>
    <scope>NUCLEOTIDE SEQUENCE [LARGE SCALE GENOMIC DNA]</scope>
    <source>
        <strain evidence="2 3">SD260</strain>
    </source>
</reference>
<sequence length="95" mass="10446">MSFLKSLFGGRKAADEKPAGPVKSLEHNGFTIHATPYQEGGQWQLCGIVEKTVEGELKSHRFVRADRFPGVAEAADFTLVKGQQLVDQQGEAVFR</sequence>
<dbReference type="EMBL" id="LGSZ01000052">
    <property type="protein sequence ID" value="KPH79050.1"/>
    <property type="molecule type" value="Genomic_DNA"/>
</dbReference>
<dbReference type="AlphaFoldDB" id="A0A0N1F2M8"/>
<dbReference type="InterPro" id="IPR018772">
    <property type="entry name" value="Transcription_activator_HlyU"/>
</dbReference>
<gene>
    <name evidence="2" type="ORF">AE618_19990</name>
</gene>
<accession>A0A0N1F2M8</accession>
<evidence type="ECO:0000313" key="3">
    <source>
        <dbReference type="Proteomes" id="UP000037822"/>
    </source>
</evidence>
<dbReference type="OrthoDB" id="9800971at2"/>
<dbReference type="Pfam" id="PF10115">
    <property type="entry name" value="HlyU"/>
    <property type="match status" value="1"/>
</dbReference>
<evidence type="ECO:0000313" key="2">
    <source>
        <dbReference type="EMBL" id="KPH79050.1"/>
    </source>
</evidence>
<evidence type="ECO:0008006" key="4">
    <source>
        <dbReference type="Google" id="ProtNLM"/>
    </source>
</evidence>
<proteinExistence type="predicted"/>